<accession>A0A1C3XMW0</accession>
<dbReference type="Proteomes" id="UP000183174">
    <property type="component" value="Unassembled WGS sequence"/>
</dbReference>
<proteinExistence type="predicted"/>
<dbReference type="EMBL" id="FMAE01000081">
    <property type="protein sequence ID" value="SCB53603.1"/>
    <property type="molecule type" value="Genomic_DNA"/>
</dbReference>
<dbReference type="SUPFAM" id="SSF56672">
    <property type="entry name" value="DNA/RNA polymerases"/>
    <property type="match status" value="1"/>
</dbReference>
<evidence type="ECO:0000313" key="1">
    <source>
        <dbReference type="EMBL" id="SCB53603.1"/>
    </source>
</evidence>
<organism evidence="1 2">
    <name type="scientific">Bradyrhizobium yuanmingense</name>
    <dbReference type="NCBI Taxonomy" id="108015"/>
    <lineage>
        <taxon>Bacteria</taxon>
        <taxon>Pseudomonadati</taxon>
        <taxon>Pseudomonadota</taxon>
        <taxon>Alphaproteobacteria</taxon>
        <taxon>Hyphomicrobiales</taxon>
        <taxon>Nitrobacteraceae</taxon>
        <taxon>Bradyrhizobium</taxon>
    </lineage>
</organism>
<evidence type="ECO:0000313" key="2">
    <source>
        <dbReference type="Proteomes" id="UP000183174"/>
    </source>
</evidence>
<sequence length="141" mass="15554">MRSTGAETPVLGTKALQWHWTEGALSSGFTRSTTRKGMIGMSKAKPFCIAKRDVWEAYKHVKANQGAAGVDGQSIEDFDRDLSKNLYRIWNRMSSGSYFPPPVRRVDIPKGGAGSTRPLGIPTASDRILQDRCRCACIHPD</sequence>
<protein>
    <submittedName>
        <fullName evidence="1">Uncharacterized protein</fullName>
    </submittedName>
</protein>
<dbReference type="InterPro" id="IPR043502">
    <property type="entry name" value="DNA/RNA_pol_sf"/>
</dbReference>
<dbReference type="AlphaFoldDB" id="A0A1C3XMW0"/>
<reference evidence="1 2" key="1">
    <citation type="submission" date="2016-08" db="EMBL/GenBank/DDBJ databases">
        <authorList>
            <person name="Seilhamer J.J."/>
        </authorList>
    </citation>
    <scope>NUCLEOTIDE SEQUENCE [LARGE SCALE GENOMIC DNA]</scope>
    <source>
        <strain evidence="1 2">CCBAU 10071</strain>
    </source>
</reference>
<gene>
    <name evidence="1" type="ORF">GA0061099_10813</name>
</gene>
<name>A0A1C3XMW0_9BRAD</name>